<evidence type="ECO:0000313" key="2">
    <source>
        <dbReference type="Proteomes" id="UP001231915"/>
    </source>
</evidence>
<reference evidence="1 2" key="1">
    <citation type="submission" date="2023-05" db="EMBL/GenBank/DDBJ databases">
        <title>Pseudoalteromonas ardens sp. nov., Pseudoalteromonas obscura sp. nov., and Pseudoalteromonas umbrosa sp. nov., isolated from the coral Montipora capitata.</title>
        <authorList>
            <person name="Thomas E.M."/>
            <person name="Smith E.M."/>
            <person name="Papke E."/>
            <person name="Shlafstein M.D."/>
            <person name="Oline D.K."/>
            <person name="Videau P."/>
            <person name="Saw J.H."/>
            <person name="Strangman W.K."/>
            <person name="Ushijima B."/>
        </authorList>
    </citation>
    <scope>NUCLEOTIDE SEQUENCE [LARGE SCALE GENOMIC DNA]</scope>
    <source>
        <strain evidence="1 2">P94</strain>
    </source>
</reference>
<gene>
    <name evidence="1" type="ORF">QNM18_00165</name>
</gene>
<sequence length="61" mass="7180">MKLHFNKKSLKRLDNADNTLKREHTPQVAGAGYVSYYACWTEQKQYCMTWDAGCYTQNRCI</sequence>
<comment type="caution">
    <text evidence="1">The sequence shown here is derived from an EMBL/GenBank/DDBJ whole genome shotgun (WGS) entry which is preliminary data.</text>
</comment>
<dbReference type="RefSeq" id="WP_211009991.1">
    <property type="nucleotide sequence ID" value="NZ_JASJUT010000001.1"/>
</dbReference>
<accession>A0ABT7EFY0</accession>
<dbReference type="EMBL" id="JASJUT010000001">
    <property type="protein sequence ID" value="MDK2593477.1"/>
    <property type="molecule type" value="Genomic_DNA"/>
</dbReference>
<evidence type="ECO:0000313" key="1">
    <source>
        <dbReference type="EMBL" id="MDK2593477.1"/>
    </source>
</evidence>
<protein>
    <submittedName>
        <fullName evidence="1">Uncharacterized protein</fullName>
    </submittedName>
</protein>
<dbReference type="Proteomes" id="UP001231915">
    <property type="component" value="Unassembled WGS sequence"/>
</dbReference>
<organism evidence="1 2">
    <name type="scientific">Pseudoalteromonas obscura</name>
    <dbReference type="NCBI Taxonomy" id="3048491"/>
    <lineage>
        <taxon>Bacteria</taxon>
        <taxon>Pseudomonadati</taxon>
        <taxon>Pseudomonadota</taxon>
        <taxon>Gammaproteobacteria</taxon>
        <taxon>Alteromonadales</taxon>
        <taxon>Pseudoalteromonadaceae</taxon>
        <taxon>Pseudoalteromonas</taxon>
    </lineage>
</organism>
<proteinExistence type="predicted"/>
<name>A0ABT7EFY0_9GAMM</name>
<keyword evidence="2" id="KW-1185">Reference proteome</keyword>